<dbReference type="AlphaFoldDB" id="A0A409VZH3"/>
<keyword evidence="3" id="KW-1185">Reference proteome</keyword>
<name>A0A409VZH3_9AGAR</name>
<reference evidence="2 3" key="1">
    <citation type="journal article" date="2018" name="Evol. Lett.">
        <title>Horizontal gene cluster transfer increased hallucinogenic mushroom diversity.</title>
        <authorList>
            <person name="Reynolds H.T."/>
            <person name="Vijayakumar V."/>
            <person name="Gluck-Thaler E."/>
            <person name="Korotkin H.B."/>
            <person name="Matheny P.B."/>
            <person name="Slot J.C."/>
        </authorList>
    </citation>
    <scope>NUCLEOTIDE SEQUENCE [LARGE SCALE GENOMIC DNA]</scope>
    <source>
        <strain evidence="2 3">SRW20</strain>
    </source>
</reference>
<comment type="caution">
    <text evidence="2">The sequence shown here is derived from an EMBL/GenBank/DDBJ whole genome shotgun (WGS) entry which is preliminary data.</text>
</comment>
<organism evidence="2 3">
    <name type="scientific">Gymnopilus dilepis</name>
    <dbReference type="NCBI Taxonomy" id="231916"/>
    <lineage>
        <taxon>Eukaryota</taxon>
        <taxon>Fungi</taxon>
        <taxon>Dikarya</taxon>
        <taxon>Basidiomycota</taxon>
        <taxon>Agaricomycotina</taxon>
        <taxon>Agaricomycetes</taxon>
        <taxon>Agaricomycetidae</taxon>
        <taxon>Agaricales</taxon>
        <taxon>Agaricineae</taxon>
        <taxon>Hymenogastraceae</taxon>
        <taxon>Gymnopilus</taxon>
    </lineage>
</organism>
<dbReference type="EMBL" id="NHYE01005494">
    <property type="protein sequence ID" value="PPQ71640.1"/>
    <property type="molecule type" value="Genomic_DNA"/>
</dbReference>
<evidence type="ECO:0000313" key="2">
    <source>
        <dbReference type="EMBL" id="PPQ71640.1"/>
    </source>
</evidence>
<feature type="region of interest" description="Disordered" evidence="1">
    <location>
        <begin position="104"/>
        <end position="126"/>
    </location>
</feature>
<proteinExistence type="predicted"/>
<evidence type="ECO:0000256" key="1">
    <source>
        <dbReference type="SAM" id="MobiDB-lite"/>
    </source>
</evidence>
<protein>
    <submittedName>
        <fullName evidence="2">Uncharacterized protein</fullName>
    </submittedName>
</protein>
<accession>A0A409VZH3</accession>
<dbReference type="InParanoid" id="A0A409VZH3"/>
<sequence>MPNASSERGGQSTHTVSRLGCSLGVWAFAGGAQLDAGALREAGGGGEPGWGRWGVIVGRYRHFFASPRLHCIIAYPALALGAIQHSTTLHRHFPLCSALLRSDPTQNSNSNSNSIRPTQAWSAADQSNRGRASQDFGLLLPCSLGSRSAGGAHASVGGARGVQEWVVSVVVLFRGRVVSVVVVRFRRRLVVFKARAVSTMILYGAGWGGEGRGNVALPVLLTDAVVGLPNLELPPNSVHQPASTNLQAQFIYTAARVVKSSQLVQPCSGRSLQGSIGSGRGSSNVTTIRSGRLVLGLDIGSVAENVACDVNGVGGMAEEALGERLAVVLVLDVRVLQLGVTEVKEVREPLEVVRSWSEVLFIGRETVFSTPRLTHGQDKLALRYSRASLLVLRAYLLGMLACWVSGAGMVPMLEMVLEECLDGGGPGGAGDGGTGSGASAG</sequence>
<evidence type="ECO:0000313" key="3">
    <source>
        <dbReference type="Proteomes" id="UP000284706"/>
    </source>
</evidence>
<gene>
    <name evidence="2" type="ORF">CVT26_010601</name>
</gene>
<dbReference type="Proteomes" id="UP000284706">
    <property type="component" value="Unassembled WGS sequence"/>
</dbReference>